<organism evidence="1">
    <name type="scientific">Cacopsylla melanoneura</name>
    <dbReference type="NCBI Taxonomy" id="428564"/>
    <lineage>
        <taxon>Eukaryota</taxon>
        <taxon>Metazoa</taxon>
        <taxon>Ecdysozoa</taxon>
        <taxon>Arthropoda</taxon>
        <taxon>Hexapoda</taxon>
        <taxon>Insecta</taxon>
        <taxon>Pterygota</taxon>
        <taxon>Neoptera</taxon>
        <taxon>Paraneoptera</taxon>
        <taxon>Hemiptera</taxon>
        <taxon>Sternorrhyncha</taxon>
        <taxon>Psylloidea</taxon>
        <taxon>Psyllidae</taxon>
        <taxon>Psyllinae</taxon>
        <taxon>Cacopsylla</taxon>
    </lineage>
</organism>
<dbReference type="AlphaFoldDB" id="A0A8D8RGB4"/>
<proteinExistence type="predicted"/>
<sequence>MTRMKVWTRQELSTIPCSRRNITMDLPKRCSPTPRCPCWKPPLAPRSVSPNQLGLVMNRRLMRRGPSATTTTRLASTTRKLAKLPARFACMRTVSTTCFTRGTRVS</sequence>
<dbReference type="EMBL" id="HBUF01156030">
    <property type="protein sequence ID" value="CAG6649155.1"/>
    <property type="molecule type" value="Transcribed_RNA"/>
</dbReference>
<reference evidence="1" key="1">
    <citation type="submission" date="2021-05" db="EMBL/GenBank/DDBJ databases">
        <authorList>
            <person name="Alioto T."/>
            <person name="Alioto T."/>
            <person name="Gomez Garrido J."/>
        </authorList>
    </citation>
    <scope>NUCLEOTIDE SEQUENCE</scope>
</reference>
<evidence type="ECO:0000313" key="1">
    <source>
        <dbReference type="EMBL" id="CAG6649155.1"/>
    </source>
</evidence>
<accession>A0A8D8RGB4</accession>
<name>A0A8D8RGB4_9HEMI</name>
<protein>
    <submittedName>
        <fullName evidence="1">Uncharacterized protein</fullName>
    </submittedName>
</protein>